<name>A0AAX4JXB6_9TREE</name>
<dbReference type="AlphaFoldDB" id="A0AAX4JXB6"/>
<evidence type="ECO:0000256" key="1">
    <source>
        <dbReference type="SAM" id="Coils"/>
    </source>
</evidence>
<keyword evidence="3" id="KW-1133">Transmembrane helix</keyword>
<feature type="compositionally biased region" description="Polar residues" evidence="2">
    <location>
        <begin position="519"/>
        <end position="530"/>
    </location>
</feature>
<feature type="region of interest" description="Disordered" evidence="2">
    <location>
        <begin position="379"/>
        <end position="486"/>
    </location>
</feature>
<protein>
    <recommendedName>
        <fullName evidence="6">DNA binding protein Ncp1</fullName>
    </recommendedName>
</protein>
<evidence type="ECO:0000256" key="2">
    <source>
        <dbReference type="SAM" id="MobiDB-lite"/>
    </source>
</evidence>
<organism evidence="4 5">
    <name type="scientific">Kwoniella dendrophila CBS 6074</name>
    <dbReference type="NCBI Taxonomy" id="1295534"/>
    <lineage>
        <taxon>Eukaryota</taxon>
        <taxon>Fungi</taxon>
        <taxon>Dikarya</taxon>
        <taxon>Basidiomycota</taxon>
        <taxon>Agaricomycotina</taxon>
        <taxon>Tremellomycetes</taxon>
        <taxon>Tremellales</taxon>
        <taxon>Cryptococcaceae</taxon>
        <taxon>Kwoniella</taxon>
    </lineage>
</organism>
<keyword evidence="3" id="KW-0812">Transmembrane</keyword>
<accession>A0AAX4JXB6</accession>
<dbReference type="EMBL" id="CP144103">
    <property type="protein sequence ID" value="WWC89992.1"/>
    <property type="molecule type" value="Genomic_DNA"/>
</dbReference>
<dbReference type="Proteomes" id="UP001355207">
    <property type="component" value="Chromosome 6"/>
</dbReference>
<gene>
    <name evidence="4" type="ORF">L201_004922</name>
</gene>
<feature type="region of interest" description="Disordered" evidence="2">
    <location>
        <begin position="500"/>
        <end position="566"/>
    </location>
</feature>
<feature type="compositionally biased region" description="Low complexity" evidence="2">
    <location>
        <begin position="185"/>
        <end position="200"/>
    </location>
</feature>
<sequence length="804" mass="88655">MYVSKQAIAYVLAVSYFLKLISGSLIFLILFSRYLGDWDIPSDIYLVDHKVKSPNTASEAIQLGLVGLLTRPVIQAVFPSGKEATAFNQSTDLTNNNAEQVEKPTLITSSESVSSPASTPLVSPQSTEPSSPKIPALLAANSVPALGGSIYQKTPQTTHIPAPVRQEIAPTYSFREPISTRSPEEQPQPQVQQEQFETQPLHQQEQPEQVAQKAPVPVVTENAFVPILYTQEGTHPINMAAVAPQQVDNNQHFGTNGISSYEDHDQSLAEKAQNLDLNDRPSSRATHRTNKTTQSQFRNDPNPEVPSEYNNYNQGEYVDEQRHVDDGGLGSHLSQDPTHLNQEVDEGVENQQRPGFNQRASRSYVKPIPIVTTYEPELPESASVRQRKSVAASTKAPSVKRASSKAASIRSNKAPSINGHDHVARPASRAASINNEHHLRPASRAASINDDQHVRPSSRAASVNGNYHVRSPSDGNEHHVRSPSVASVRRLPQLEERDQDHGFAPGQIAPSHRQHELQGGNNRVSLQDSGPISRDRSTTFEEPDHSPQRATSPNRPHSSFGYRPQPNLLAISEGDRAESRNDQTRDLRAGVLSRNGTTVSRAGTYGRNNNLSRGANGGTIGSRKGAFGRGAGASVGTQPEDVLGRDDIHQRAELSERILDDATLRKLSTMEKKDAKRLTKVIKLEGKSEAKAVAGSIKELERLTKLQREAAAAERKSQLRLSKWTRREHKARLRFLKEKEKYEKIEGELRNCENDFEERRDHASGLTAQVAEKTLEVDEARANKAADDREREVKILALKNPGHS</sequence>
<feature type="region of interest" description="Disordered" evidence="2">
    <location>
        <begin position="149"/>
        <end position="214"/>
    </location>
</feature>
<feature type="compositionally biased region" description="Polar residues" evidence="2">
    <location>
        <begin position="598"/>
        <end position="613"/>
    </location>
</feature>
<proteinExistence type="predicted"/>
<dbReference type="GeneID" id="91095592"/>
<feature type="region of interest" description="Disordered" evidence="2">
    <location>
        <begin position="598"/>
        <end position="618"/>
    </location>
</feature>
<evidence type="ECO:0000256" key="3">
    <source>
        <dbReference type="SAM" id="Phobius"/>
    </source>
</evidence>
<feature type="compositionally biased region" description="Basic and acidic residues" evidence="2">
    <location>
        <begin position="533"/>
        <end position="547"/>
    </location>
</feature>
<feature type="compositionally biased region" description="Polar residues" evidence="2">
    <location>
        <begin position="548"/>
        <end position="557"/>
    </location>
</feature>
<evidence type="ECO:0000313" key="5">
    <source>
        <dbReference type="Proteomes" id="UP001355207"/>
    </source>
</evidence>
<reference evidence="4 5" key="1">
    <citation type="submission" date="2024-01" db="EMBL/GenBank/DDBJ databases">
        <title>Comparative genomics of Cryptococcus and Kwoniella reveals pathogenesis evolution and contrasting modes of karyotype evolution via chromosome fusion or intercentromeric recombination.</title>
        <authorList>
            <person name="Coelho M.A."/>
            <person name="David-Palma M."/>
            <person name="Shea T."/>
            <person name="Bowers K."/>
            <person name="McGinley-Smith S."/>
            <person name="Mohammad A.W."/>
            <person name="Gnirke A."/>
            <person name="Yurkov A.M."/>
            <person name="Nowrousian M."/>
            <person name="Sun S."/>
            <person name="Cuomo C.A."/>
            <person name="Heitman J."/>
        </authorList>
    </citation>
    <scope>NUCLEOTIDE SEQUENCE [LARGE SCALE GENOMIC DNA]</scope>
    <source>
        <strain evidence="4 5">CBS 6074</strain>
    </source>
</reference>
<feature type="region of interest" description="Disordered" evidence="2">
    <location>
        <begin position="107"/>
        <end position="133"/>
    </location>
</feature>
<evidence type="ECO:0000313" key="4">
    <source>
        <dbReference type="EMBL" id="WWC89992.1"/>
    </source>
</evidence>
<feature type="compositionally biased region" description="Low complexity" evidence="2">
    <location>
        <begin position="109"/>
        <end position="118"/>
    </location>
</feature>
<dbReference type="RefSeq" id="XP_066076755.1">
    <property type="nucleotide sequence ID" value="XM_066220658.1"/>
</dbReference>
<feature type="region of interest" description="Disordered" evidence="2">
    <location>
        <begin position="274"/>
        <end position="311"/>
    </location>
</feature>
<evidence type="ECO:0008006" key="6">
    <source>
        <dbReference type="Google" id="ProtNLM"/>
    </source>
</evidence>
<feature type="compositionally biased region" description="Low complexity" evidence="2">
    <location>
        <begin position="395"/>
        <end position="414"/>
    </location>
</feature>
<keyword evidence="3" id="KW-0472">Membrane</keyword>
<keyword evidence="5" id="KW-1185">Reference proteome</keyword>
<keyword evidence="1" id="KW-0175">Coiled coil</keyword>
<feature type="transmembrane region" description="Helical" evidence="3">
    <location>
        <begin position="7"/>
        <end position="31"/>
    </location>
</feature>
<feature type="coiled-coil region" evidence="1">
    <location>
        <begin position="696"/>
        <end position="783"/>
    </location>
</feature>
<feature type="compositionally biased region" description="Polar residues" evidence="2">
    <location>
        <begin position="120"/>
        <end position="130"/>
    </location>
</feature>